<evidence type="ECO:0000256" key="1">
    <source>
        <dbReference type="SAM" id="MobiDB-lite"/>
    </source>
</evidence>
<feature type="compositionally biased region" description="Polar residues" evidence="1">
    <location>
        <begin position="47"/>
        <end position="58"/>
    </location>
</feature>
<proteinExistence type="predicted"/>
<gene>
    <name evidence="2" type="ORF">OHK93_003960</name>
</gene>
<evidence type="ECO:0000313" key="3">
    <source>
        <dbReference type="Proteomes" id="UP001161017"/>
    </source>
</evidence>
<name>A0AA43QJ07_9LECA</name>
<dbReference type="EMBL" id="JAPUFD010000002">
    <property type="protein sequence ID" value="MDI1485771.1"/>
    <property type="molecule type" value="Genomic_DNA"/>
</dbReference>
<feature type="compositionally biased region" description="Low complexity" evidence="1">
    <location>
        <begin position="7"/>
        <end position="21"/>
    </location>
</feature>
<evidence type="ECO:0008006" key="4">
    <source>
        <dbReference type="Google" id="ProtNLM"/>
    </source>
</evidence>
<feature type="compositionally biased region" description="Polar residues" evidence="1">
    <location>
        <begin position="104"/>
        <end position="113"/>
    </location>
</feature>
<protein>
    <recommendedName>
        <fullName evidence="4">F-box domain-containing protein</fullName>
    </recommendedName>
</protein>
<dbReference type="Proteomes" id="UP001161017">
    <property type="component" value="Unassembled WGS sequence"/>
</dbReference>
<accession>A0AA43QJ07</accession>
<reference evidence="2" key="1">
    <citation type="journal article" date="2023" name="Genome Biol. Evol.">
        <title>First Whole Genome Sequence and Flow Cytometry Genome Size Data for the Lichen-Forming Fungus Ramalina farinacea (Ascomycota).</title>
        <authorList>
            <person name="Llewellyn T."/>
            <person name="Mian S."/>
            <person name="Hill R."/>
            <person name="Leitch I.J."/>
            <person name="Gaya E."/>
        </authorList>
    </citation>
    <scope>NUCLEOTIDE SEQUENCE</scope>
    <source>
        <strain evidence="2">LIQ254RAFAR</strain>
    </source>
</reference>
<keyword evidence="3" id="KW-1185">Reference proteome</keyword>
<evidence type="ECO:0000313" key="2">
    <source>
        <dbReference type="EMBL" id="MDI1485771.1"/>
    </source>
</evidence>
<feature type="region of interest" description="Disordered" evidence="1">
    <location>
        <begin position="1"/>
        <end position="136"/>
    </location>
</feature>
<comment type="caution">
    <text evidence="2">The sequence shown here is derived from an EMBL/GenBank/DDBJ whole genome shotgun (WGS) entry which is preliminary data.</text>
</comment>
<sequence length="463" mass="53258">MDRRHASQSSSSSNNPGSSAPTVHNNSLRAPVANPDEPLDTRKRVRTSTSPEDVSRPSTPAGAAIEPFSQMSLGFRDDLPSPTKRQRTLTDGEIPAATILPIQDESTVNSRNLTHAPMRPTSLPPPSESESSPNPCPCDTSIQRRAGIFNALLAYEDLVLEVTRHLDVDELVTLYSISKEFQILANRHFTALILTQSVSKAPESSRTFLFRNYLSLCIRDPAQRPLEVRPAEARWVPSFRWLRMVLFREQVVDDIVECMYQEGHRLPRRASLIIKKLWYTLDISDNVRRIGVFHDESFWSAKDLFTAKMFVLKLDMHLTHPMRGNGETGLRRMLLNQRSFSVLARVLKREEMITQLDMLTMIVRYNYIPTRPPTENICGVPPQDVGRLQWEGWGKSEIPFIPIDELISREAIRRNLKLQNYYIDMMIYGYINKQTWEDNLRPEQRAERERLARTNRVEEEEDS</sequence>
<dbReference type="AlphaFoldDB" id="A0AA43QJ07"/>
<organism evidence="2 3">
    <name type="scientific">Ramalina farinacea</name>
    <dbReference type="NCBI Taxonomy" id="258253"/>
    <lineage>
        <taxon>Eukaryota</taxon>
        <taxon>Fungi</taxon>
        <taxon>Dikarya</taxon>
        <taxon>Ascomycota</taxon>
        <taxon>Pezizomycotina</taxon>
        <taxon>Lecanoromycetes</taxon>
        <taxon>OSLEUM clade</taxon>
        <taxon>Lecanoromycetidae</taxon>
        <taxon>Lecanorales</taxon>
        <taxon>Lecanorineae</taxon>
        <taxon>Ramalinaceae</taxon>
        <taxon>Ramalina</taxon>
    </lineage>
</organism>